<dbReference type="InterPro" id="IPR027291">
    <property type="entry name" value="Glyco_hydro_38_N_sf"/>
</dbReference>
<dbReference type="Gene3D" id="2.60.40.2220">
    <property type="match status" value="1"/>
</dbReference>
<dbReference type="InterPro" id="IPR041147">
    <property type="entry name" value="GH38_C"/>
</dbReference>
<dbReference type="SUPFAM" id="SSF88713">
    <property type="entry name" value="Glycoside hydrolase/deacetylase"/>
    <property type="match status" value="1"/>
</dbReference>
<name>A0ABW6XTK5_9ACTN</name>
<dbReference type="SUPFAM" id="SSF74650">
    <property type="entry name" value="Galactose mutarotase-like"/>
    <property type="match status" value="1"/>
</dbReference>
<evidence type="ECO:0000313" key="7">
    <source>
        <dbReference type="Proteomes" id="UP001602370"/>
    </source>
</evidence>
<dbReference type="InterPro" id="IPR037094">
    <property type="entry name" value="Glyco_hydro_38_cen_sf"/>
</dbReference>
<dbReference type="InterPro" id="IPR028995">
    <property type="entry name" value="Glyco_hydro_57/38_cen_sf"/>
</dbReference>
<keyword evidence="3" id="KW-0378">Hydrolase</keyword>
<comment type="similarity">
    <text evidence="1">Belongs to the glycosyl hydrolase 38 family.</text>
</comment>
<reference evidence="6 7" key="1">
    <citation type="submission" date="2024-10" db="EMBL/GenBank/DDBJ databases">
        <title>The Natural Products Discovery Center: Release of the First 8490 Sequenced Strains for Exploring Actinobacteria Biosynthetic Diversity.</title>
        <authorList>
            <person name="Kalkreuter E."/>
            <person name="Kautsar S.A."/>
            <person name="Yang D."/>
            <person name="Bader C.D."/>
            <person name="Teijaro C.N."/>
            <person name="Fluegel L."/>
            <person name="Davis C.M."/>
            <person name="Simpson J.R."/>
            <person name="Lauterbach L."/>
            <person name="Steele A.D."/>
            <person name="Gui C."/>
            <person name="Meng S."/>
            <person name="Li G."/>
            <person name="Viehrig K."/>
            <person name="Ye F."/>
            <person name="Su P."/>
            <person name="Kiefer A.F."/>
            <person name="Nichols A."/>
            <person name="Cepeda A.J."/>
            <person name="Yan W."/>
            <person name="Fan B."/>
            <person name="Jiang Y."/>
            <person name="Adhikari A."/>
            <person name="Zheng C.-J."/>
            <person name="Schuster L."/>
            <person name="Cowan T.M."/>
            <person name="Smanski M.J."/>
            <person name="Chevrette M.G."/>
            <person name="De Carvalho L.P.S."/>
            <person name="Shen B."/>
        </authorList>
    </citation>
    <scope>NUCLEOTIDE SEQUENCE [LARGE SCALE GENOMIC DNA]</scope>
    <source>
        <strain evidence="6 7">NPDC012605</strain>
    </source>
</reference>
<dbReference type="SUPFAM" id="SSF88688">
    <property type="entry name" value="Families 57/38 glycoside transferase middle domain"/>
    <property type="match status" value="1"/>
</dbReference>
<keyword evidence="7" id="KW-1185">Reference proteome</keyword>
<dbReference type="PANTHER" id="PTHR46017:SF1">
    <property type="entry name" value="ALPHA-MANNOSIDASE 2C1"/>
    <property type="match status" value="1"/>
</dbReference>
<comment type="caution">
    <text evidence="6">The sequence shown here is derived from an EMBL/GenBank/DDBJ whole genome shotgun (WGS) entry which is preliminary data.</text>
</comment>
<dbReference type="InterPro" id="IPR015341">
    <property type="entry name" value="Glyco_hydro_38_cen"/>
</dbReference>
<sequence length="1070" mass="116551">MHSKQHLTEQRLVRVLDQRIRPAVHARSVPLSVAVWNVPGEPVPVAEGLAAPYEPVSLGHRWGPPWSTSWFRISGRIPEEWAGRRVEAVVDLGFDTTGPGFSSEGLVHRPDGSVVKALNPRNAYFPVADPALGGEEFTYYVEAAANPNLGAQTPTRTGDRPAWLTGTGSAGAPLYRLLRLDLAVFDAEVWELAQDLDVLGHLMRELPEAEPRRWRILRAVEKALDAIDLQDVSGSATAAREQLRPALAAPAAPSAHRVSAVGHAHIDSAWLWPLRETVRKVARTLSNVTRLMDDHPGFRFAMSQAQQLAWLKEHHPGVYARVREKAAGGQFLPVGSLWVEADTNMTGGEALARQLIHGKRFYLDEFGVETEEMWLPDTFGYNAAMPQLMKLAGVRWFLTQKISWNTTDTFPHHTFWWEGIDGTRIFSHFPPVDTYNAQLTSAELAHAVRNFRDKEAADSSLLPFGHGDGGGGPTREMLARAARLADLEGSPRVVVESPADFFERAHAEYPDAPVWLGELYLEFHRGTLTSQLRTKQGNRRGEHLLREAELWSATAACRRGFGYPYEALDRLWKTVLLHQFHDILPGSSIGWVHREAEETHAAVAAELHGIVAAAQRALAGDGEAGGAEGGGGAEGDDAVVFNASPFIRDGIPALGAARRSASPARPVAPAPAPSPYEGSHLLDNGLVRVRIDDRGLVTSAYDIAADREAVPPGAVANLLQLHQDFPNAFDAWDIDAFYRNTVHDLLDADSVSAEAGGIRVVRTVGASRIEQLISLAEGSRRLDIDTEIDWQETEKLLKAAFPLDVRADHSSAEIPFGHVRRPTHTNTSWDAAKFEFCAHRFLHLGEPGWGAALVNDSTYGHEVTRDVRPDGGTTTTARLTLLRSPRYPDPDADRGLHRLAYGLVIGADIADAVREGYGFNLPERSVPGGTAEVVPLVATDDEAVVIDTVKLADDRSGDLVVRLYEARGGRAATLLTTGFPLESATVTDLLERELDAEDAEDAVEAGAAAGAAAAARTADGRVSLTLRPFQILTLRLRPVRRYRSPTGSEERDIAAPAGPAAVRTLDTIGR</sequence>
<dbReference type="CDD" id="cd10789">
    <property type="entry name" value="GH38N_AMII_ER_cytosolic"/>
    <property type="match status" value="1"/>
</dbReference>
<dbReference type="PANTHER" id="PTHR46017">
    <property type="entry name" value="ALPHA-MANNOSIDASE 2C1"/>
    <property type="match status" value="1"/>
</dbReference>
<dbReference type="Gene3D" id="2.70.98.30">
    <property type="entry name" value="Golgi alpha-mannosidase II, domain 4"/>
    <property type="match status" value="1"/>
</dbReference>
<accession>A0ABW6XTK5</accession>
<dbReference type="Gene3D" id="1.20.1270.50">
    <property type="entry name" value="Glycoside hydrolase family 38, central domain"/>
    <property type="match status" value="1"/>
</dbReference>
<dbReference type="InterPro" id="IPR011013">
    <property type="entry name" value="Gal_mutarotase_sf_dom"/>
</dbReference>
<evidence type="ECO:0000313" key="6">
    <source>
        <dbReference type="EMBL" id="MFF5920720.1"/>
    </source>
</evidence>
<evidence type="ECO:0000256" key="1">
    <source>
        <dbReference type="ARBA" id="ARBA00009792"/>
    </source>
</evidence>
<dbReference type="SMART" id="SM00872">
    <property type="entry name" value="Alpha-mann_mid"/>
    <property type="match status" value="1"/>
</dbReference>
<evidence type="ECO:0000256" key="2">
    <source>
        <dbReference type="ARBA" id="ARBA00022723"/>
    </source>
</evidence>
<dbReference type="Pfam" id="PF17677">
    <property type="entry name" value="Glyco_hydro38C2"/>
    <property type="match status" value="1"/>
</dbReference>
<evidence type="ECO:0000256" key="3">
    <source>
        <dbReference type="ARBA" id="ARBA00022801"/>
    </source>
</evidence>
<evidence type="ECO:0000259" key="5">
    <source>
        <dbReference type="SMART" id="SM00872"/>
    </source>
</evidence>
<dbReference type="Pfam" id="PF22907">
    <property type="entry name" value="Ams1-like_1st"/>
    <property type="match status" value="1"/>
</dbReference>
<organism evidence="6 7">
    <name type="scientific">Streptomyces flavochromogenes</name>
    <dbReference type="NCBI Taxonomy" id="68199"/>
    <lineage>
        <taxon>Bacteria</taxon>
        <taxon>Bacillati</taxon>
        <taxon>Actinomycetota</taxon>
        <taxon>Actinomycetes</taxon>
        <taxon>Kitasatosporales</taxon>
        <taxon>Streptomycetaceae</taxon>
        <taxon>Streptomyces</taxon>
    </lineage>
</organism>
<dbReference type="RefSeq" id="WP_388308267.1">
    <property type="nucleotide sequence ID" value="NZ_JBIBDZ010000005.1"/>
</dbReference>
<dbReference type="Gene3D" id="3.20.110.10">
    <property type="entry name" value="Glycoside hydrolase 38, N terminal domain"/>
    <property type="match status" value="1"/>
</dbReference>
<feature type="domain" description="Glycoside hydrolase family 38 central" evidence="5">
    <location>
        <begin position="522"/>
        <end position="600"/>
    </location>
</feature>
<keyword evidence="4" id="KW-0326">Glycosidase</keyword>
<dbReference type="InterPro" id="IPR054723">
    <property type="entry name" value="Ams1-like_N"/>
</dbReference>
<protein>
    <submittedName>
        <fullName evidence="6">Alpha-mannosidase</fullName>
    </submittedName>
</protein>
<dbReference type="Pfam" id="PF07748">
    <property type="entry name" value="Glyco_hydro_38C"/>
    <property type="match status" value="1"/>
</dbReference>
<evidence type="ECO:0000256" key="4">
    <source>
        <dbReference type="ARBA" id="ARBA00023295"/>
    </source>
</evidence>
<keyword evidence="2" id="KW-0479">Metal-binding</keyword>
<dbReference type="Pfam" id="PF01074">
    <property type="entry name" value="Glyco_hydro_38N"/>
    <property type="match status" value="1"/>
</dbReference>
<dbReference type="InterPro" id="IPR011682">
    <property type="entry name" value="Glyco_hydro_38_C"/>
</dbReference>
<dbReference type="InterPro" id="IPR000602">
    <property type="entry name" value="Glyco_hydro_38_N"/>
</dbReference>
<proteinExistence type="inferred from homology"/>
<gene>
    <name evidence="6" type="ORF">ACFY8C_20605</name>
</gene>
<dbReference type="InterPro" id="IPR011330">
    <property type="entry name" value="Glyco_hydro/deAcase_b/a-brl"/>
</dbReference>
<dbReference type="EMBL" id="JBIBDZ010000005">
    <property type="protein sequence ID" value="MFF5920720.1"/>
    <property type="molecule type" value="Genomic_DNA"/>
</dbReference>
<dbReference type="Proteomes" id="UP001602370">
    <property type="component" value="Unassembled WGS sequence"/>
</dbReference>
<dbReference type="Pfam" id="PF09261">
    <property type="entry name" value="Alpha-mann_mid"/>
    <property type="match status" value="1"/>
</dbReference>